<proteinExistence type="predicted"/>
<comment type="caution">
    <text evidence="2">The sequence shown here is derived from an EMBL/GenBank/DDBJ whole genome shotgun (WGS) entry which is preliminary data.</text>
</comment>
<organism evidence="2 3">
    <name type="scientific">Rotaria magnacalcarata</name>
    <dbReference type="NCBI Taxonomy" id="392030"/>
    <lineage>
        <taxon>Eukaryota</taxon>
        <taxon>Metazoa</taxon>
        <taxon>Spiralia</taxon>
        <taxon>Gnathifera</taxon>
        <taxon>Rotifera</taxon>
        <taxon>Eurotatoria</taxon>
        <taxon>Bdelloidea</taxon>
        <taxon>Philodinida</taxon>
        <taxon>Philodinidae</taxon>
        <taxon>Rotaria</taxon>
    </lineage>
</organism>
<feature type="compositionally biased region" description="Low complexity" evidence="1">
    <location>
        <begin position="1"/>
        <end position="18"/>
    </location>
</feature>
<dbReference type="Proteomes" id="UP000663842">
    <property type="component" value="Unassembled WGS sequence"/>
</dbReference>
<evidence type="ECO:0000313" key="3">
    <source>
        <dbReference type="Proteomes" id="UP000663842"/>
    </source>
</evidence>
<dbReference type="EMBL" id="CAJOBF010011572">
    <property type="protein sequence ID" value="CAF4307595.1"/>
    <property type="molecule type" value="Genomic_DNA"/>
</dbReference>
<evidence type="ECO:0000313" key="2">
    <source>
        <dbReference type="EMBL" id="CAF4307595.1"/>
    </source>
</evidence>
<dbReference type="AlphaFoldDB" id="A0A820I713"/>
<reference evidence="2" key="1">
    <citation type="submission" date="2021-02" db="EMBL/GenBank/DDBJ databases">
        <authorList>
            <person name="Nowell W R."/>
        </authorList>
    </citation>
    <scope>NUCLEOTIDE SEQUENCE</scope>
</reference>
<protein>
    <submittedName>
        <fullName evidence="2">Uncharacterized protein</fullName>
    </submittedName>
</protein>
<name>A0A820I713_9BILA</name>
<sequence>MISTPPATTASVASPSSSGALTQATSQIQPPPITMASSAIVNVNAHRSIPKLSGLPSGASVAVFIQQLEQYFSTQGITDDARKISECKQSLDPNQGEAFNMATNMSEFVNATTW</sequence>
<gene>
    <name evidence="2" type="ORF">UXM345_LOCUS33765</name>
</gene>
<feature type="compositionally biased region" description="Polar residues" evidence="1">
    <location>
        <begin position="19"/>
        <end position="28"/>
    </location>
</feature>
<evidence type="ECO:0000256" key="1">
    <source>
        <dbReference type="SAM" id="MobiDB-lite"/>
    </source>
</evidence>
<feature type="region of interest" description="Disordered" evidence="1">
    <location>
        <begin position="1"/>
        <end position="29"/>
    </location>
</feature>
<accession>A0A820I713</accession>